<dbReference type="PROSITE" id="PS00330">
    <property type="entry name" value="HEMOLYSIN_CALCIUM"/>
    <property type="match status" value="1"/>
</dbReference>
<keyword evidence="4" id="KW-1185">Reference proteome</keyword>
<proteinExistence type="predicted"/>
<evidence type="ECO:0000256" key="1">
    <source>
        <dbReference type="ARBA" id="ARBA00004613"/>
    </source>
</evidence>
<dbReference type="PANTHER" id="PTHR38340:SF1">
    <property type="entry name" value="S-LAYER PROTEIN"/>
    <property type="match status" value="1"/>
</dbReference>
<dbReference type="InterPro" id="IPR011049">
    <property type="entry name" value="Serralysin-like_metalloprot_C"/>
</dbReference>
<sequence>MVQVTIQNYAVDATDIAGAINLDGVEVSGEPALTATQIAATLSDGRAITIIGSFQPVIDALAANNLDLLMAGIDHIRLDAVLVSVGGASWISMAGIDLTGPEVLAFLDASDIDNETDVGDDDIDNGVSFLFTGNDTIVSALGDDTLRGYGGDDIVLGMGGNDLVYGDAGNDEVNGNLGNDTVHGGQGTDFVRGGQGTDLVYGEDGDDWHVNGNIGNDTVYGGFGNDSVFGGQGNDFLVGDIFEYGAGGNDFLIANLGNDTLVGDPGNDTLQGGEGIDTFSIYTGDGRDVIIDFDAATEVIELEPNINGIGYTAASSFSVLLARITADGLGNSVIDLGAGNTLRVEGVLPGQLHASNFDFVF</sequence>
<dbReference type="PRINTS" id="PR00313">
    <property type="entry name" value="CABNDNGRPT"/>
</dbReference>
<dbReference type="InterPro" id="IPR001343">
    <property type="entry name" value="Hemolysn_Ca-bd"/>
</dbReference>
<dbReference type="Proteomes" id="UP000278222">
    <property type="component" value="Unassembled WGS sequence"/>
</dbReference>
<dbReference type="Gene3D" id="2.150.10.10">
    <property type="entry name" value="Serralysin-like metalloprotease, C-terminal"/>
    <property type="match status" value="3"/>
</dbReference>
<comment type="caution">
    <text evidence="3">The sequence shown here is derived from an EMBL/GenBank/DDBJ whole genome shotgun (WGS) entry which is preliminary data.</text>
</comment>
<dbReference type="PANTHER" id="PTHR38340">
    <property type="entry name" value="S-LAYER PROTEIN"/>
    <property type="match status" value="1"/>
</dbReference>
<dbReference type="GO" id="GO:0005576">
    <property type="term" value="C:extracellular region"/>
    <property type="evidence" value="ECO:0007669"/>
    <property type="project" value="UniProtKB-SubCell"/>
</dbReference>
<dbReference type="InterPro" id="IPR050557">
    <property type="entry name" value="RTX_toxin/Mannuronan_C5-epim"/>
</dbReference>
<gene>
    <name evidence="3" type="ORF">EDC65_5343</name>
</gene>
<dbReference type="OrthoDB" id="7250938at2"/>
<reference evidence="3 4" key="1">
    <citation type="submission" date="2018-11" db="EMBL/GenBank/DDBJ databases">
        <title>Genomic Encyclopedia of Type Strains, Phase IV (KMG-IV): sequencing the most valuable type-strain genomes for metagenomic binning, comparative biology and taxonomic classification.</title>
        <authorList>
            <person name="Goeker M."/>
        </authorList>
    </citation>
    <scope>NUCLEOTIDE SEQUENCE [LARGE SCALE GENOMIC DNA]</scope>
    <source>
        <strain evidence="3 4">DSM 5900</strain>
    </source>
</reference>
<dbReference type="RefSeq" id="WP_123695457.1">
    <property type="nucleotide sequence ID" value="NZ_AP019700.1"/>
</dbReference>
<evidence type="ECO:0000313" key="4">
    <source>
        <dbReference type="Proteomes" id="UP000278222"/>
    </source>
</evidence>
<dbReference type="SUPFAM" id="SSF51120">
    <property type="entry name" value="beta-Roll"/>
    <property type="match status" value="2"/>
</dbReference>
<dbReference type="AlphaFoldDB" id="A0A3N1KRP6"/>
<name>A0A3N1KRP6_9PROT</name>
<evidence type="ECO:0000313" key="3">
    <source>
        <dbReference type="EMBL" id="ROP81008.1"/>
    </source>
</evidence>
<dbReference type="Pfam" id="PF00353">
    <property type="entry name" value="HemolysinCabind"/>
    <property type="match status" value="3"/>
</dbReference>
<keyword evidence="2" id="KW-0964">Secreted</keyword>
<evidence type="ECO:0000256" key="2">
    <source>
        <dbReference type="ARBA" id="ARBA00022525"/>
    </source>
</evidence>
<dbReference type="InterPro" id="IPR018511">
    <property type="entry name" value="Hemolysin-typ_Ca-bd_CS"/>
</dbReference>
<dbReference type="EMBL" id="RJKX01000019">
    <property type="protein sequence ID" value="ROP81008.1"/>
    <property type="molecule type" value="Genomic_DNA"/>
</dbReference>
<dbReference type="GO" id="GO:0005509">
    <property type="term" value="F:calcium ion binding"/>
    <property type="evidence" value="ECO:0007669"/>
    <property type="project" value="InterPro"/>
</dbReference>
<comment type="subcellular location">
    <subcellularLocation>
        <location evidence="1">Secreted</location>
    </subcellularLocation>
</comment>
<protein>
    <submittedName>
        <fullName evidence="3">Hemolysin type calcium-binding protein</fullName>
    </submittedName>
</protein>
<accession>A0A3N1KRP6</accession>
<organism evidence="3 4">
    <name type="scientific">Stella humosa</name>
    <dbReference type="NCBI Taxonomy" id="94"/>
    <lineage>
        <taxon>Bacteria</taxon>
        <taxon>Pseudomonadati</taxon>
        <taxon>Pseudomonadota</taxon>
        <taxon>Alphaproteobacteria</taxon>
        <taxon>Rhodospirillales</taxon>
        <taxon>Stellaceae</taxon>
        <taxon>Stella</taxon>
    </lineage>
</organism>